<evidence type="ECO:0000313" key="5">
    <source>
        <dbReference type="EMBL" id="OQV15074.1"/>
    </source>
</evidence>
<dbReference type="AlphaFoldDB" id="A0A1W0WIN4"/>
<dbReference type="GO" id="GO:0000139">
    <property type="term" value="C:Golgi membrane"/>
    <property type="evidence" value="ECO:0007669"/>
    <property type="project" value="TreeGrafter"/>
</dbReference>
<feature type="compositionally biased region" description="Polar residues" evidence="2">
    <location>
        <begin position="171"/>
        <end position="180"/>
    </location>
</feature>
<feature type="region of interest" description="Disordered" evidence="2">
    <location>
        <begin position="374"/>
        <end position="410"/>
    </location>
</feature>
<dbReference type="SUPFAM" id="SSF101576">
    <property type="entry name" value="Supernatant protein factor (SPF), C-terminal domain"/>
    <property type="match status" value="1"/>
</dbReference>
<evidence type="ECO:0000256" key="1">
    <source>
        <dbReference type="ARBA" id="ARBA00022990"/>
    </source>
</evidence>
<protein>
    <recommendedName>
        <fullName evidence="7">Golgi resident protein GCP60</fullName>
    </recommendedName>
</protein>
<keyword evidence="6" id="KW-1185">Reference proteome</keyword>
<gene>
    <name evidence="5" type="ORF">BV898_10706</name>
</gene>
<dbReference type="SUPFAM" id="SSF47027">
    <property type="entry name" value="Acyl-CoA binding protein"/>
    <property type="match status" value="1"/>
</dbReference>
<dbReference type="FunFam" id="1.20.80.10:FF:000017">
    <property type="entry name" value="Golgi resident protein GCP60"/>
    <property type="match status" value="1"/>
</dbReference>
<dbReference type="PANTHER" id="PTHR22973">
    <property type="entry name" value="LD35087P"/>
    <property type="match status" value="1"/>
</dbReference>
<reference evidence="6" key="1">
    <citation type="submission" date="2017-01" db="EMBL/GenBank/DDBJ databases">
        <title>Comparative genomics of anhydrobiosis in the tardigrade Hypsibius dujardini.</title>
        <authorList>
            <person name="Yoshida Y."/>
            <person name="Koutsovoulos G."/>
            <person name="Laetsch D."/>
            <person name="Stevens L."/>
            <person name="Kumar S."/>
            <person name="Horikawa D."/>
            <person name="Ishino K."/>
            <person name="Komine S."/>
            <person name="Tomita M."/>
            <person name="Blaxter M."/>
            <person name="Arakawa K."/>
        </authorList>
    </citation>
    <scope>NUCLEOTIDE SEQUENCE [LARGE SCALE GENOMIC DNA]</scope>
    <source>
        <strain evidence="6">Z151</strain>
    </source>
</reference>
<dbReference type="InterPro" id="IPR009038">
    <property type="entry name" value="GOLD_dom"/>
</dbReference>
<dbReference type="InterPro" id="IPR035984">
    <property type="entry name" value="Acyl-CoA-binding_sf"/>
</dbReference>
<dbReference type="InterPro" id="IPR036598">
    <property type="entry name" value="GOLD_dom_sf"/>
</dbReference>
<comment type="caution">
    <text evidence="5">The sequence shown here is derived from an EMBL/GenBank/DDBJ whole genome shotgun (WGS) entry which is preliminary data.</text>
</comment>
<dbReference type="InterPro" id="IPR000582">
    <property type="entry name" value="Acyl-CoA-binding_protein"/>
</dbReference>
<feature type="compositionally biased region" description="Basic and acidic residues" evidence="2">
    <location>
        <begin position="146"/>
        <end position="168"/>
    </location>
</feature>
<accession>A0A1W0WIN4</accession>
<dbReference type="PROSITE" id="PS50866">
    <property type="entry name" value="GOLD"/>
    <property type="match status" value="1"/>
</dbReference>
<feature type="compositionally biased region" description="Low complexity" evidence="2">
    <location>
        <begin position="8"/>
        <end position="23"/>
    </location>
</feature>
<dbReference type="PANTHER" id="PTHR22973:SF12">
    <property type="entry name" value="LD35087P"/>
    <property type="match status" value="1"/>
</dbReference>
<dbReference type="Pfam" id="PF13897">
    <property type="entry name" value="GOLD_2"/>
    <property type="match status" value="1"/>
</dbReference>
<evidence type="ECO:0000256" key="2">
    <source>
        <dbReference type="SAM" id="MobiDB-lite"/>
    </source>
</evidence>
<proteinExistence type="predicted"/>
<dbReference type="Gene3D" id="2.60.120.680">
    <property type="entry name" value="GOLD domain"/>
    <property type="match status" value="1"/>
</dbReference>
<feature type="compositionally biased region" description="Acidic residues" evidence="2">
    <location>
        <begin position="271"/>
        <end position="281"/>
    </location>
</feature>
<dbReference type="InterPro" id="IPR014352">
    <property type="entry name" value="FERM/acyl-CoA-bd_prot_sf"/>
</dbReference>
<dbReference type="Proteomes" id="UP000192578">
    <property type="component" value="Unassembled WGS sequence"/>
</dbReference>
<evidence type="ECO:0000259" key="4">
    <source>
        <dbReference type="PROSITE" id="PS51228"/>
    </source>
</evidence>
<dbReference type="Gene3D" id="1.20.80.10">
    <property type="match status" value="1"/>
</dbReference>
<evidence type="ECO:0008006" key="7">
    <source>
        <dbReference type="Google" id="ProtNLM"/>
    </source>
</evidence>
<dbReference type="EMBL" id="MTYJ01000094">
    <property type="protein sequence ID" value="OQV15074.1"/>
    <property type="molecule type" value="Genomic_DNA"/>
</dbReference>
<feature type="region of interest" description="Disordered" evidence="2">
    <location>
        <begin position="1"/>
        <end position="28"/>
    </location>
</feature>
<sequence length="464" mass="52169">MELPPGFTAASTSAAVTHSESSSKLATPSPTIGEATNFTFQEKWGLPVEVVYRLGLGFYREKDGKAPLHISYTDKVKLVAYTRQISHGPYEQGRVPDVGVFNVIGNDRRQAWSSLGTMSKEDAMIRFVDLLDVLCPLFKPYIEAHKRDREDRERRERGDDEGSQKADDEAQTTLSENGFSPQHLLPEQERQIRDALNQQTLHQFRAFCEQQLPGKAEEQKALIERLQEEHFLQYMRHWMEYQANGEKSQLGNGGVDHVVDENAPGHPNGDDANEEEVDEETVTGSGVGSKIVAAAVWTRKDIKEFKESVRKEGTEGILKIGQGETITIRVPTHPEGNYLFWEFATDSYDIGFGLWFEWSNNGTDSRVTIHISESDEEDEDFEGGAGGAEGANDPEKGAAGAGRDKPAGPPIDEVIPVYRRNCHEEVIAGSHLYPARQGVYLLKFDNSFSLWRSKTLYYRVYYTR</sequence>
<evidence type="ECO:0000313" key="6">
    <source>
        <dbReference type="Proteomes" id="UP000192578"/>
    </source>
</evidence>
<keyword evidence="1" id="KW-0007">Acetylation</keyword>
<evidence type="ECO:0000259" key="3">
    <source>
        <dbReference type="PROSITE" id="PS50866"/>
    </source>
</evidence>
<feature type="domain" description="GOLD" evidence="3">
    <location>
        <begin position="306"/>
        <end position="462"/>
    </location>
</feature>
<dbReference type="PROSITE" id="PS51228">
    <property type="entry name" value="ACB_2"/>
    <property type="match status" value="1"/>
</dbReference>
<dbReference type="Pfam" id="PF00887">
    <property type="entry name" value="ACBP"/>
    <property type="match status" value="1"/>
</dbReference>
<name>A0A1W0WIN4_HYPEX</name>
<organism evidence="5 6">
    <name type="scientific">Hypsibius exemplaris</name>
    <name type="common">Freshwater tardigrade</name>
    <dbReference type="NCBI Taxonomy" id="2072580"/>
    <lineage>
        <taxon>Eukaryota</taxon>
        <taxon>Metazoa</taxon>
        <taxon>Ecdysozoa</taxon>
        <taxon>Tardigrada</taxon>
        <taxon>Eutardigrada</taxon>
        <taxon>Parachela</taxon>
        <taxon>Hypsibioidea</taxon>
        <taxon>Hypsibiidae</taxon>
        <taxon>Hypsibius</taxon>
    </lineage>
</organism>
<dbReference type="GO" id="GO:0000062">
    <property type="term" value="F:fatty-acyl-CoA binding"/>
    <property type="evidence" value="ECO:0007669"/>
    <property type="project" value="InterPro"/>
</dbReference>
<feature type="domain" description="ACB" evidence="4">
    <location>
        <begin position="48"/>
        <end position="140"/>
    </location>
</feature>
<feature type="region of interest" description="Disordered" evidence="2">
    <location>
        <begin position="256"/>
        <end position="285"/>
    </location>
</feature>
<dbReference type="InterPro" id="IPR052269">
    <property type="entry name" value="Golgi-PI4KB_interaction"/>
</dbReference>
<dbReference type="OrthoDB" id="5839451at2759"/>
<feature type="region of interest" description="Disordered" evidence="2">
    <location>
        <begin position="146"/>
        <end position="182"/>
    </location>
</feature>